<feature type="domain" description="Baseplate protein J-like barrel" evidence="2">
    <location>
        <begin position="18"/>
        <end position="100"/>
    </location>
</feature>
<reference evidence="5 6" key="1">
    <citation type="submission" date="2021-12" db="EMBL/GenBank/DDBJ databases">
        <title>Siccirubricoccus leaddurans sp. nov., a high concentration Zn2+ tolerance bacterium.</title>
        <authorList>
            <person name="Cao Y."/>
        </authorList>
    </citation>
    <scope>NUCLEOTIDE SEQUENCE [LARGE SCALE GENOMIC DNA]</scope>
    <source>
        <strain evidence="5 6">KC 17139</strain>
    </source>
</reference>
<evidence type="ECO:0000313" key="5">
    <source>
        <dbReference type="EMBL" id="MCO6414824.1"/>
    </source>
</evidence>
<keyword evidence="6" id="KW-1185">Reference proteome</keyword>
<dbReference type="RefSeq" id="WP_252951429.1">
    <property type="nucleotide sequence ID" value="NZ_JAFIRR010000008.1"/>
</dbReference>
<evidence type="ECO:0000313" key="6">
    <source>
        <dbReference type="Proteomes" id="UP001523392"/>
    </source>
</evidence>
<evidence type="ECO:0000259" key="4">
    <source>
        <dbReference type="Pfam" id="PF26079"/>
    </source>
</evidence>
<dbReference type="EMBL" id="JAFIRR010000008">
    <property type="protein sequence ID" value="MCO6414824.1"/>
    <property type="molecule type" value="Genomic_DNA"/>
</dbReference>
<dbReference type="InterPro" id="IPR052399">
    <property type="entry name" value="Phage_Baseplate_Assmbl_Protein"/>
</dbReference>
<dbReference type="Proteomes" id="UP001523392">
    <property type="component" value="Unassembled WGS sequence"/>
</dbReference>
<dbReference type="PANTHER" id="PTHR37829:SF3">
    <property type="entry name" value="PROTEIN JAYE-RELATED"/>
    <property type="match status" value="1"/>
</dbReference>
<dbReference type="InterPro" id="IPR006949">
    <property type="entry name" value="Barrel_Baseplate_J-like"/>
</dbReference>
<dbReference type="InterPro" id="IPR058530">
    <property type="entry name" value="Baseplate_J-like_C"/>
</dbReference>
<gene>
    <name evidence="5" type="ORF">JYK14_01340</name>
</gene>
<evidence type="ECO:0000259" key="2">
    <source>
        <dbReference type="Pfam" id="PF04865"/>
    </source>
</evidence>
<proteinExistence type="inferred from homology"/>
<dbReference type="InterPro" id="IPR058531">
    <property type="entry name" value="Baseplate_J_M"/>
</dbReference>
<evidence type="ECO:0000259" key="3">
    <source>
        <dbReference type="Pfam" id="PF26078"/>
    </source>
</evidence>
<sequence>MGCTEGHYPYPATYATGTATFTGLQGSVIPTGTTVLRGDGLAYTTNEERVVGSGGTATVPITAVEDGANGNADAGITLTLTSPIAGVLPAGVSASVITGGADQEDNESLRTRMNQAYASPPQGGAADDYVTWAMSVPGVTRAWVNPLGAGAGTVVVYAMLDQAQAVNGGFPQGTTGVATLETRADPATGDQLTIANCIYPLRPATALVYVAAPAPQPIDITITTLNPNTTAIQAGIAQAIRDLFVRVGTPLGGTIYPSDLNGAIASVSGVNHFTLASPTSPVSIAVGSLPTLGTLTVS</sequence>
<dbReference type="PANTHER" id="PTHR37829">
    <property type="entry name" value="PHAGE-LIKE ELEMENT PBSX PROTEIN XKDT"/>
    <property type="match status" value="1"/>
</dbReference>
<comment type="similarity">
    <text evidence="1">Belongs to the Mu gp47/PBSX XkdT family.</text>
</comment>
<accession>A0ABT1D0P1</accession>
<feature type="domain" description="Baseplate J-like C-terminal" evidence="4">
    <location>
        <begin position="218"/>
        <end position="298"/>
    </location>
</feature>
<evidence type="ECO:0000256" key="1">
    <source>
        <dbReference type="ARBA" id="ARBA00038087"/>
    </source>
</evidence>
<comment type="caution">
    <text evidence="5">The sequence shown here is derived from an EMBL/GenBank/DDBJ whole genome shotgun (WGS) entry which is preliminary data.</text>
</comment>
<dbReference type="Pfam" id="PF26078">
    <property type="entry name" value="Baseplate_J_M"/>
    <property type="match status" value="1"/>
</dbReference>
<dbReference type="Pfam" id="PF26079">
    <property type="entry name" value="Baseplate_J_C"/>
    <property type="match status" value="1"/>
</dbReference>
<dbReference type="Pfam" id="PF04865">
    <property type="entry name" value="Baseplate_J"/>
    <property type="match status" value="1"/>
</dbReference>
<feature type="domain" description="Baseplate J-like central" evidence="3">
    <location>
        <begin position="121"/>
        <end position="212"/>
    </location>
</feature>
<name>A0ABT1D0P1_9PROT</name>
<organism evidence="5 6">
    <name type="scientific">Siccirubricoccus soli</name>
    <dbReference type="NCBI Taxonomy" id="2899147"/>
    <lineage>
        <taxon>Bacteria</taxon>
        <taxon>Pseudomonadati</taxon>
        <taxon>Pseudomonadota</taxon>
        <taxon>Alphaproteobacteria</taxon>
        <taxon>Acetobacterales</taxon>
        <taxon>Roseomonadaceae</taxon>
        <taxon>Siccirubricoccus</taxon>
    </lineage>
</organism>
<protein>
    <submittedName>
        <fullName evidence="5">Baseplate J/gp47 family protein</fullName>
    </submittedName>
</protein>